<dbReference type="InterPro" id="IPR042104">
    <property type="entry name" value="PKS_dehydratase_sf"/>
</dbReference>
<evidence type="ECO:0000256" key="3">
    <source>
        <dbReference type="ARBA" id="ARBA00022553"/>
    </source>
</evidence>
<feature type="compositionally biased region" description="Pro residues" evidence="7">
    <location>
        <begin position="1874"/>
        <end position="1884"/>
    </location>
</feature>
<evidence type="ECO:0000313" key="11">
    <source>
        <dbReference type="EMBL" id="MBB5122935.1"/>
    </source>
</evidence>
<keyword evidence="4" id="KW-0808">Transferase</keyword>
<dbReference type="SMART" id="SM00827">
    <property type="entry name" value="PKS_AT"/>
    <property type="match status" value="1"/>
</dbReference>
<dbReference type="Proteomes" id="UP000528608">
    <property type="component" value="Unassembled WGS sequence"/>
</dbReference>
<dbReference type="Gene3D" id="3.40.47.10">
    <property type="match status" value="1"/>
</dbReference>
<dbReference type="InterPro" id="IPR020807">
    <property type="entry name" value="PKS_DH"/>
</dbReference>
<dbReference type="InterPro" id="IPR050091">
    <property type="entry name" value="PKS_NRPS_Biosynth_Enz"/>
</dbReference>
<dbReference type="InterPro" id="IPR020806">
    <property type="entry name" value="PKS_PP-bd"/>
</dbReference>
<dbReference type="Pfam" id="PF21089">
    <property type="entry name" value="PKS_DH_N"/>
    <property type="match status" value="1"/>
</dbReference>
<dbReference type="InterPro" id="IPR036291">
    <property type="entry name" value="NAD(P)-bd_dom_sf"/>
</dbReference>
<feature type="active site" description="Proton donor; for dehydratase activity" evidence="6">
    <location>
        <position position="1098"/>
    </location>
</feature>
<dbReference type="SMART" id="SM00823">
    <property type="entry name" value="PKS_PP"/>
    <property type="match status" value="1"/>
</dbReference>
<dbReference type="Pfam" id="PF00550">
    <property type="entry name" value="PP-binding"/>
    <property type="match status" value="1"/>
</dbReference>
<dbReference type="SUPFAM" id="SSF51735">
    <property type="entry name" value="NAD(P)-binding Rossmann-fold domains"/>
    <property type="match status" value="2"/>
</dbReference>
<dbReference type="PANTHER" id="PTHR43775:SF37">
    <property type="entry name" value="SI:DKEY-61P9.11"/>
    <property type="match status" value="1"/>
</dbReference>
<dbReference type="Pfam" id="PF08659">
    <property type="entry name" value="KR"/>
    <property type="match status" value="1"/>
</dbReference>
<dbReference type="InterPro" id="IPR020841">
    <property type="entry name" value="PKS_Beta-ketoAc_synthase_dom"/>
</dbReference>
<evidence type="ECO:0000259" key="8">
    <source>
        <dbReference type="PROSITE" id="PS50075"/>
    </source>
</evidence>
<dbReference type="RefSeq" id="WP_102917741.1">
    <property type="nucleotide sequence ID" value="NZ_JACHJF010000037.1"/>
</dbReference>
<dbReference type="CDD" id="cd00833">
    <property type="entry name" value="PKS"/>
    <property type="match status" value="1"/>
</dbReference>
<proteinExistence type="predicted"/>
<dbReference type="InterPro" id="IPR001227">
    <property type="entry name" value="Ac_transferase_dom_sf"/>
</dbReference>
<dbReference type="InterPro" id="IPR013968">
    <property type="entry name" value="PKS_KR"/>
</dbReference>
<sequence>MSASEAEPIAIVGMGCRFPGGVETPDGLWRLAAGKRQTVGPVPAGRWDAARLAALHDPELAGRAGHGCFLDGDVWAWDPEAFSVAPIEQRWVDPQFRVLMEVAWEAVEHAGIPVDRMRGSRTGVYVGTYAPDNLFREARPVEDAPNSPYLFGNFTAGAAGRVAFSMDLRGPVMVVSTHCSSGLVALDTACGALTLGECDAALAGGVLLMLSPETHYYEAPLLLSGQGACYAFDSRADGYVRGEGAGVLVLKRLVDAVRDGDRVLAVIRGSAVNNDGQATRLTAPSSDLQQQLFRATVDRAGVDPGDVGLVEAHGPGTAVGDPIEYTSVNAVYGQGRGGCALGSVKTNIGHSEPVSGIAGVIKAVESLRHAAIPPNATFRRWNPAIERDGTSRLFVPTEVTDWPVPGESRLAAVCSYGVTGTNAHVVLESASVARPRAVRRTASRARLFTVSAGSAPSLVLAARRLADWAEGPGASTLLPDVAHTLALRRAHDDHRLGIVARDHRELAARARAFAAGNEAEHVVSGTPLLPPEHSGPVFVFTGQGSQHPGMCRGLLRGNRVFASTVKKLEPMIRAEAGFSLYEMITHPERLRGLERIQPTLFGTQVALAAVWRSWGVEPASVIGQSLGEVAALVVAGGISPEDGAKVICRRSALLATVSGGAMASVMLGAREVQAAIDAAGAGGVTLGVLTSPGITVVSGDAGQIAGLLRRWEAQGTVARAVDVDVASHSPQVDPVLGRLRTALADIPRATPRIPFYSTVSADPLRPGDLDGAYWVRNQRDPVRFHAAVSAALTAGHRVFVECTAHPLAVRPILDTARHDGVSDAVAVGTLRQETDDQEAFLAHLAALYAAGYDGIGFGRHYGNGRLADVPVTQWHRTRHGGDQAPYRLVAPELPGATQHALLGGHTADPDNDGRHLWQTRLGPRLIPWLADHAVADVPVLPGTAMVEMMLAAGAQVFTTDHVSATDIAVLRPVLLDPEPVVTTRLTRDGRTAHVEIVSGHGETTVVHARGRVRPTTPQRRPARATGAECRPKGWQDYEPATLHRTFRDKHHVFHGPAFTALERIQVHPGEDRVISSPRIHESAQVSASAMCLHPALADEVVQTMVAAWLSHHVLTPGPVVVTGFEEVAVYGPTTHSRQALVHLEHADDLGCVGDARLVTADGRVTAEFRGLRVANVTPPAERFTSRLSHLAQVPAPAPRERTRATDSTWTVLTAADGTWSRDLASELKEHSAACRLLPMAEALSAGSPPLTCTAVALTIGEEKPEDDSADAARRLVSRVVALLRALARAERPPRLWVVAPTDGSPLPSAALRGLLRVAAYEHPELTASFLQFTPGTTHARVVAELLDTSRPISEISLDGDARTLSQVCTGPPDAGTPPAATPRSPVRTGGSYLVTGAFGGLGLLTVEWLARRGAGRIVLCGRGAPTPAAQARLTALRETGTGLTVVTGDIADPTVTAQAVAAAVQDGRRLHGVLHAAGVVEDATLANLDDPLLNRVWRGKAEGAWTLHRATLGMDLDFFAVYSSMASLIGSPGQGAYAAANAYLDGLVARRQEHGLPATAVHWGAWSEVGRGQHLAERGFLTITPADGIDALERILDAGYHQVAYSPLDIGRWTAPYPAVRAGTLLAPLLAGEEPPDDTVAVREALLAATGPGERRELLQNFIIDLVRELLGGTTRHIGAHTSMVMLGLDSLGAVQLQQRLQRALRTEMKPGVIWVKPSAAGLSQWLLEHLGFFPEEEEAGRADLCVRKPSRPPAPASFAGLGMGGDGGRLPHRPSGRARPVVRRGEHPRGPSRLLHQHHAHGDHLDRTVADDRRRRGAERLHVVPVPPPGFRHFLGHHRVGQPVHLVAQPRHGLCRALPDRQPLRPQRRQLGPVPPRLAHPPA</sequence>
<dbReference type="InterPro" id="IPR036736">
    <property type="entry name" value="ACP-like_sf"/>
</dbReference>
<dbReference type="EMBL" id="JACHJF010000037">
    <property type="protein sequence ID" value="MBB5122935.1"/>
    <property type="molecule type" value="Genomic_DNA"/>
</dbReference>
<dbReference type="SUPFAM" id="SSF52151">
    <property type="entry name" value="FabD/lysophospholipase-like"/>
    <property type="match status" value="1"/>
</dbReference>
<dbReference type="CDD" id="cd08955">
    <property type="entry name" value="KR_2_FAS_SDR_x"/>
    <property type="match status" value="1"/>
</dbReference>
<dbReference type="SMART" id="SM00822">
    <property type="entry name" value="PKS_KR"/>
    <property type="match status" value="1"/>
</dbReference>
<dbReference type="Gene3D" id="3.10.129.110">
    <property type="entry name" value="Polyketide synthase dehydratase"/>
    <property type="match status" value="1"/>
</dbReference>
<evidence type="ECO:0000256" key="7">
    <source>
        <dbReference type="SAM" id="MobiDB-lite"/>
    </source>
</evidence>
<dbReference type="InterPro" id="IPR014031">
    <property type="entry name" value="Ketoacyl_synth_C"/>
</dbReference>
<evidence type="ECO:0000259" key="10">
    <source>
        <dbReference type="PROSITE" id="PS52019"/>
    </source>
</evidence>
<dbReference type="GO" id="GO:0071770">
    <property type="term" value="P:DIM/DIP cell wall layer assembly"/>
    <property type="evidence" value="ECO:0007669"/>
    <property type="project" value="TreeGrafter"/>
</dbReference>
<evidence type="ECO:0000259" key="9">
    <source>
        <dbReference type="PROSITE" id="PS52004"/>
    </source>
</evidence>
<feature type="region of interest" description="N-terminal hotdog fold" evidence="6">
    <location>
        <begin position="899"/>
        <end position="1019"/>
    </location>
</feature>
<dbReference type="SUPFAM" id="SSF47336">
    <property type="entry name" value="ACP-like"/>
    <property type="match status" value="1"/>
</dbReference>
<feature type="compositionally biased region" description="Basic residues" evidence="7">
    <location>
        <begin position="1771"/>
        <end position="1783"/>
    </location>
</feature>
<dbReference type="InterPro" id="IPR014043">
    <property type="entry name" value="Acyl_transferase_dom"/>
</dbReference>
<dbReference type="Pfam" id="PF14765">
    <property type="entry name" value="PS-DH"/>
    <property type="match status" value="1"/>
</dbReference>
<dbReference type="Pfam" id="PF02801">
    <property type="entry name" value="Ketoacyl-synt_C"/>
    <property type="match status" value="1"/>
</dbReference>
<feature type="domain" description="Carrier" evidence="8">
    <location>
        <begin position="1654"/>
        <end position="1731"/>
    </location>
</feature>
<dbReference type="InterPro" id="IPR009081">
    <property type="entry name" value="PP-bd_ACP"/>
</dbReference>
<dbReference type="SMART" id="SM00826">
    <property type="entry name" value="PKS_DH"/>
    <property type="match status" value="1"/>
</dbReference>
<feature type="domain" description="PKS/mFAS DH" evidence="10">
    <location>
        <begin position="899"/>
        <end position="1182"/>
    </location>
</feature>
<dbReference type="GO" id="GO:0006633">
    <property type="term" value="P:fatty acid biosynthetic process"/>
    <property type="evidence" value="ECO:0007669"/>
    <property type="project" value="TreeGrafter"/>
</dbReference>
<dbReference type="PANTHER" id="PTHR43775">
    <property type="entry name" value="FATTY ACID SYNTHASE"/>
    <property type="match status" value="1"/>
</dbReference>
<dbReference type="InterPro" id="IPR049900">
    <property type="entry name" value="PKS_mFAS_DH"/>
</dbReference>
<dbReference type="Pfam" id="PF00109">
    <property type="entry name" value="ketoacyl-synt"/>
    <property type="match status" value="1"/>
</dbReference>
<dbReference type="SUPFAM" id="SSF55048">
    <property type="entry name" value="Probable ACP-binding domain of malonyl-CoA ACP transacylase"/>
    <property type="match status" value="1"/>
</dbReference>
<dbReference type="InterPro" id="IPR016039">
    <property type="entry name" value="Thiolase-like"/>
</dbReference>
<dbReference type="Pfam" id="PF00698">
    <property type="entry name" value="Acyl_transf_1"/>
    <property type="match status" value="1"/>
</dbReference>
<feature type="region of interest" description="Disordered" evidence="7">
    <location>
        <begin position="1012"/>
        <end position="1032"/>
    </location>
</feature>
<evidence type="ECO:0000256" key="4">
    <source>
        <dbReference type="ARBA" id="ARBA00022679"/>
    </source>
</evidence>
<dbReference type="GO" id="GO:0005886">
    <property type="term" value="C:plasma membrane"/>
    <property type="evidence" value="ECO:0007669"/>
    <property type="project" value="TreeGrafter"/>
</dbReference>
<feature type="region of interest" description="Disordered" evidence="7">
    <location>
        <begin position="1859"/>
        <end position="1884"/>
    </location>
</feature>
<dbReference type="Gene3D" id="3.40.366.10">
    <property type="entry name" value="Malonyl-Coenzyme A Acyl Carrier Protein, domain 2"/>
    <property type="match status" value="1"/>
</dbReference>
<evidence type="ECO:0000256" key="1">
    <source>
        <dbReference type="ARBA" id="ARBA00004792"/>
    </source>
</evidence>
<gene>
    <name evidence="11" type="ORF">FHS36_006412</name>
</gene>
<keyword evidence="3" id="KW-0597">Phosphoprotein</keyword>
<evidence type="ECO:0000256" key="6">
    <source>
        <dbReference type="PROSITE-ProRule" id="PRU01363"/>
    </source>
</evidence>
<feature type="region of interest" description="Disordered" evidence="7">
    <location>
        <begin position="1758"/>
        <end position="1806"/>
    </location>
</feature>
<organism evidence="11 12">
    <name type="scientific">Streptomyces eurocidicus</name>
    <name type="common">Streptoverticillium eurocidicus</name>
    <dbReference type="NCBI Taxonomy" id="66423"/>
    <lineage>
        <taxon>Bacteria</taxon>
        <taxon>Bacillati</taxon>
        <taxon>Actinomycetota</taxon>
        <taxon>Actinomycetes</taxon>
        <taxon>Kitasatosporales</taxon>
        <taxon>Streptomycetaceae</taxon>
        <taxon>Streptomyces</taxon>
    </lineage>
</organism>
<dbReference type="Pfam" id="PF16197">
    <property type="entry name" value="KAsynt_C_assoc"/>
    <property type="match status" value="1"/>
</dbReference>
<dbReference type="PROSITE" id="PS52019">
    <property type="entry name" value="PKS_MFAS_DH"/>
    <property type="match status" value="1"/>
</dbReference>
<keyword evidence="5" id="KW-0045">Antibiotic biosynthesis</keyword>
<dbReference type="GO" id="GO:0004312">
    <property type="term" value="F:fatty acid synthase activity"/>
    <property type="evidence" value="ECO:0007669"/>
    <property type="project" value="TreeGrafter"/>
</dbReference>
<dbReference type="PROSITE" id="PS50075">
    <property type="entry name" value="CARRIER"/>
    <property type="match status" value="1"/>
</dbReference>
<dbReference type="InterPro" id="IPR016036">
    <property type="entry name" value="Malonyl_transacylase_ACP-bd"/>
</dbReference>
<dbReference type="GO" id="GO:0005737">
    <property type="term" value="C:cytoplasm"/>
    <property type="evidence" value="ECO:0007669"/>
    <property type="project" value="TreeGrafter"/>
</dbReference>
<dbReference type="SMART" id="SM00825">
    <property type="entry name" value="PKS_KS"/>
    <property type="match status" value="1"/>
</dbReference>
<evidence type="ECO:0000256" key="2">
    <source>
        <dbReference type="ARBA" id="ARBA00022450"/>
    </source>
</evidence>
<dbReference type="GO" id="GO:0031177">
    <property type="term" value="F:phosphopantetheine binding"/>
    <property type="evidence" value="ECO:0007669"/>
    <property type="project" value="InterPro"/>
</dbReference>
<dbReference type="Gene3D" id="3.40.50.720">
    <property type="entry name" value="NAD(P)-binding Rossmann-like Domain"/>
    <property type="match status" value="1"/>
</dbReference>
<protein>
    <submittedName>
        <fullName evidence="11">Phthiocerol/phenolphthiocerol synthesis type-I polyketide synthase D</fullName>
    </submittedName>
</protein>
<dbReference type="InterPro" id="IPR016035">
    <property type="entry name" value="Acyl_Trfase/lysoPLipase"/>
</dbReference>
<feature type="compositionally biased region" description="Low complexity" evidence="7">
    <location>
        <begin position="1013"/>
        <end position="1027"/>
    </location>
</feature>
<dbReference type="OrthoDB" id="9778690at2"/>
<dbReference type="Gene3D" id="1.10.1200.10">
    <property type="entry name" value="ACP-like"/>
    <property type="match status" value="1"/>
</dbReference>
<dbReference type="PROSITE" id="PS52004">
    <property type="entry name" value="KS3_2"/>
    <property type="match status" value="1"/>
</dbReference>
<feature type="region of interest" description="C-terminal hotdog fold" evidence="6">
    <location>
        <begin position="1034"/>
        <end position="1182"/>
    </location>
</feature>
<dbReference type="InterPro" id="IPR049551">
    <property type="entry name" value="PKS_DH_C"/>
</dbReference>
<dbReference type="InterPro" id="IPR049552">
    <property type="entry name" value="PKS_DH_N"/>
</dbReference>
<evidence type="ECO:0000256" key="5">
    <source>
        <dbReference type="ARBA" id="ARBA00023194"/>
    </source>
</evidence>
<dbReference type="InterPro" id="IPR032821">
    <property type="entry name" value="PKS_assoc"/>
</dbReference>
<reference evidence="11 12" key="1">
    <citation type="submission" date="2020-08" db="EMBL/GenBank/DDBJ databases">
        <title>Genomic Encyclopedia of Type Strains, Phase III (KMG-III): the genomes of soil and plant-associated and newly described type strains.</title>
        <authorList>
            <person name="Whitman W."/>
        </authorList>
    </citation>
    <scope>NUCLEOTIDE SEQUENCE [LARGE SCALE GENOMIC DNA]</scope>
    <source>
        <strain evidence="11 12">CECT 3259</strain>
    </source>
</reference>
<comment type="pathway">
    <text evidence="1">Antibiotic biosynthesis.</text>
</comment>
<dbReference type="GO" id="GO:0017000">
    <property type="term" value="P:antibiotic biosynthetic process"/>
    <property type="evidence" value="ECO:0007669"/>
    <property type="project" value="UniProtKB-KW"/>
</dbReference>
<keyword evidence="2" id="KW-0596">Phosphopantetheine</keyword>
<evidence type="ECO:0000313" key="12">
    <source>
        <dbReference type="Proteomes" id="UP000528608"/>
    </source>
</evidence>
<dbReference type="SUPFAM" id="SSF53901">
    <property type="entry name" value="Thiolase-like"/>
    <property type="match status" value="1"/>
</dbReference>
<accession>A0A7W8BGJ7</accession>
<dbReference type="InterPro" id="IPR014030">
    <property type="entry name" value="Ketoacyl_synth_N"/>
</dbReference>
<dbReference type="Gene3D" id="3.30.70.250">
    <property type="entry name" value="Malonyl-CoA ACP transacylase, ACP-binding"/>
    <property type="match status" value="1"/>
</dbReference>
<feature type="domain" description="Ketosynthase family 3 (KS3)" evidence="9">
    <location>
        <begin position="6"/>
        <end position="429"/>
    </location>
</feature>
<dbReference type="InterPro" id="IPR057326">
    <property type="entry name" value="KR_dom"/>
</dbReference>
<name>A0A7W8BGJ7_STREU</name>
<comment type="caution">
    <text evidence="11">The sequence shown here is derived from an EMBL/GenBank/DDBJ whole genome shotgun (WGS) entry which is preliminary data.</text>
</comment>
<feature type="active site" description="Proton acceptor; for dehydratase activity" evidence="6">
    <location>
        <position position="932"/>
    </location>
</feature>